<dbReference type="EMBL" id="JACHVT010000003">
    <property type="protein sequence ID" value="MBB2986157.1"/>
    <property type="molecule type" value="Genomic_DNA"/>
</dbReference>
<comment type="caution">
    <text evidence="8">The sequence shown here is derived from an EMBL/GenBank/DDBJ whole genome shotgun (WGS) entry which is preliminary data.</text>
</comment>
<sequence length="250" mass="25635">MGAELVNGSLLVAAVVAVAAGLVSFASPCVLPLVPGFLGYVTGLSDVSLGQRSRGRLVLGALLFVLGFTAVYLLVGVTFSSLGLALAEHRSLLMRLGGVVVIVTALLFLGVGGLGSGLTAKVGWRPRAGLAGAPLLGVVFGLSWGPCQGPTLGAIMAMATPLSAESGTITRGVVLAGLYCLGLGVPFVLMAALYERAGRAGDWLRRHRRGIQLAGGTMLLLVGILLVTGLWETVVVWLQTRLVDSFTTAL</sequence>
<evidence type="ECO:0000256" key="2">
    <source>
        <dbReference type="ARBA" id="ARBA00006143"/>
    </source>
</evidence>
<feature type="transmembrane region" description="Helical" evidence="6">
    <location>
        <begin position="172"/>
        <end position="194"/>
    </location>
</feature>
<evidence type="ECO:0000256" key="5">
    <source>
        <dbReference type="ARBA" id="ARBA00023136"/>
    </source>
</evidence>
<protein>
    <submittedName>
        <fullName evidence="8">Cytochrome c-type biogenesis protein</fullName>
    </submittedName>
</protein>
<feature type="transmembrane region" description="Helical" evidence="6">
    <location>
        <begin position="57"/>
        <end position="86"/>
    </location>
</feature>
<keyword evidence="4 6" id="KW-1133">Transmembrane helix</keyword>
<keyword evidence="3 6" id="KW-0812">Transmembrane</keyword>
<evidence type="ECO:0000256" key="3">
    <source>
        <dbReference type="ARBA" id="ARBA00022692"/>
    </source>
</evidence>
<organism evidence="8 9">
    <name type="scientific">Terracoccus luteus</name>
    <dbReference type="NCBI Taxonomy" id="53356"/>
    <lineage>
        <taxon>Bacteria</taxon>
        <taxon>Bacillati</taxon>
        <taxon>Actinomycetota</taxon>
        <taxon>Actinomycetes</taxon>
        <taxon>Micrococcales</taxon>
        <taxon>Intrasporangiaceae</taxon>
        <taxon>Terracoccus</taxon>
    </lineage>
</organism>
<reference evidence="8 9" key="1">
    <citation type="submission" date="2020-08" db="EMBL/GenBank/DDBJ databases">
        <title>Genomic Encyclopedia of Type Strains, Phase IV (KMG-V): Genome sequencing to study the core and pangenomes of soil and plant-associated prokaryotes.</title>
        <authorList>
            <person name="Whitman W."/>
        </authorList>
    </citation>
    <scope>NUCLEOTIDE SEQUENCE [LARGE SCALE GENOMIC DNA]</scope>
    <source>
        <strain evidence="8 9">B3ACCR2</strain>
    </source>
</reference>
<dbReference type="InterPro" id="IPR003834">
    <property type="entry name" value="Cyt_c_assmbl_TM_dom"/>
</dbReference>
<feature type="transmembrane region" description="Helical" evidence="6">
    <location>
        <begin position="92"/>
        <end position="114"/>
    </location>
</feature>
<evidence type="ECO:0000313" key="9">
    <source>
        <dbReference type="Proteomes" id="UP000590811"/>
    </source>
</evidence>
<dbReference type="GO" id="GO:0017004">
    <property type="term" value="P:cytochrome complex assembly"/>
    <property type="evidence" value="ECO:0007669"/>
    <property type="project" value="InterPro"/>
</dbReference>
<dbReference type="AlphaFoldDB" id="A0A839PRK9"/>
<feature type="transmembrane region" description="Helical" evidence="6">
    <location>
        <begin position="135"/>
        <end position="160"/>
    </location>
</feature>
<proteinExistence type="inferred from homology"/>
<name>A0A839PRK9_9MICO</name>
<evidence type="ECO:0000256" key="4">
    <source>
        <dbReference type="ARBA" id="ARBA00022989"/>
    </source>
</evidence>
<comment type="similarity">
    <text evidence="2">Belongs to the DsbD family.</text>
</comment>
<feature type="domain" description="Cytochrome C biogenesis protein transmembrane" evidence="7">
    <location>
        <begin position="12"/>
        <end position="227"/>
    </location>
</feature>
<dbReference type="Pfam" id="PF02683">
    <property type="entry name" value="DsbD_TM"/>
    <property type="match status" value="1"/>
</dbReference>
<dbReference type="Proteomes" id="UP000590811">
    <property type="component" value="Unassembled WGS sequence"/>
</dbReference>
<feature type="transmembrane region" description="Helical" evidence="6">
    <location>
        <begin position="12"/>
        <end position="45"/>
    </location>
</feature>
<keyword evidence="5 6" id="KW-0472">Membrane</keyword>
<dbReference type="GO" id="GO:0016020">
    <property type="term" value="C:membrane"/>
    <property type="evidence" value="ECO:0007669"/>
    <property type="project" value="UniProtKB-SubCell"/>
</dbReference>
<dbReference type="InterPro" id="IPR051790">
    <property type="entry name" value="Cytochrome_c-biogenesis_DsbD"/>
</dbReference>
<dbReference type="PANTHER" id="PTHR31272">
    <property type="entry name" value="CYTOCHROME C-TYPE BIOGENESIS PROTEIN HI_1454-RELATED"/>
    <property type="match status" value="1"/>
</dbReference>
<gene>
    <name evidence="8" type="ORF">FHW14_001311</name>
</gene>
<comment type="subcellular location">
    <subcellularLocation>
        <location evidence="1">Membrane</location>
        <topology evidence="1">Multi-pass membrane protein</topology>
    </subcellularLocation>
</comment>
<accession>A0A839PRK9</accession>
<feature type="transmembrane region" description="Helical" evidence="6">
    <location>
        <begin position="215"/>
        <end position="238"/>
    </location>
</feature>
<evidence type="ECO:0000256" key="1">
    <source>
        <dbReference type="ARBA" id="ARBA00004141"/>
    </source>
</evidence>
<dbReference type="RefSeq" id="WP_184509201.1">
    <property type="nucleotide sequence ID" value="NZ_JACHVT010000003.1"/>
</dbReference>
<evidence type="ECO:0000256" key="6">
    <source>
        <dbReference type="SAM" id="Phobius"/>
    </source>
</evidence>
<evidence type="ECO:0000313" key="8">
    <source>
        <dbReference type="EMBL" id="MBB2986157.1"/>
    </source>
</evidence>
<evidence type="ECO:0000259" key="7">
    <source>
        <dbReference type="Pfam" id="PF02683"/>
    </source>
</evidence>
<dbReference type="PANTHER" id="PTHR31272:SF4">
    <property type="entry name" value="CYTOCHROME C-TYPE BIOGENESIS PROTEIN HI_1454-RELATED"/>
    <property type="match status" value="1"/>
</dbReference>